<name>A0A7G9Z9S8_9EURY</name>
<dbReference type="EMBL" id="MT631676">
    <property type="protein sequence ID" value="QNO57012.1"/>
    <property type="molecule type" value="Genomic_DNA"/>
</dbReference>
<proteinExistence type="predicted"/>
<dbReference type="AlphaFoldDB" id="A0A7G9Z9S8"/>
<accession>A0A7G9Z9S8</accession>
<gene>
    <name evidence="1" type="ORF">PEKJEAHP_00012</name>
</gene>
<reference evidence="1" key="1">
    <citation type="submission" date="2020-06" db="EMBL/GenBank/DDBJ databases">
        <title>Unique genomic features of the anaerobic methanotrophic archaea.</title>
        <authorList>
            <person name="Chadwick G.L."/>
            <person name="Skennerton C.T."/>
            <person name="Laso-Perez R."/>
            <person name="Leu A.O."/>
            <person name="Speth D.R."/>
            <person name="Yu H."/>
            <person name="Morgan-Lang C."/>
            <person name="Hatzenpichler R."/>
            <person name="Goudeau D."/>
            <person name="Malmstrom R."/>
            <person name="Brazelton W.J."/>
            <person name="Woyke T."/>
            <person name="Hallam S.J."/>
            <person name="Tyson G.W."/>
            <person name="Wegener G."/>
            <person name="Boetius A."/>
            <person name="Orphan V."/>
        </authorList>
    </citation>
    <scope>NUCLEOTIDE SEQUENCE</scope>
</reference>
<evidence type="ECO:0000313" key="1">
    <source>
        <dbReference type="EMBL" id="QNO57012.1"/>
    </source>
</evidence>
<sequence length="77" mass="9267">MYLSLDFLKETKIALKTRSPMPRYSFCDKRSPRNIDEKRSTKRGEVMVDEQEKKKMCRIFLCMKKKRMFRVQIGAKS</sequence>
<protein>
    <submittedName>
        <fullName evidence="1">Uncharacterized protein</fullName>
    </submittedName>
</protein>
<organism evidence="1">
    <name type="scientific">Candidatus Methanophaga sp. ANME-1 ERB7</name>
    <dbReference type="NCBI Taxonomy" id="2759913"/>
    <lineage>
        <taxon>Archaea</taxon>
        <taxon>Methanobacteriati</taxon>
        <taxon>Methanobacteriota</taxon>
        <taxon>Stenosarchaea group</taxon>
        <taxon>Methanomicrobia</taxon>
        <taxon>Candidatus Methanophagales</taxon>
        <taxon>Candidatus Methanophagaceae</taxon>
        <taxon>Candidatus Methanophaga</taxon>
    </lineage>
</organism>